<reference evidence="1 3" key="1">
    <citation type="submission" date="2016-02" db="EMBL/GenBank/DDBJ databases">
        <authorList>
            <person name="Holder M.E."/>
            <person name="Ajami N.J."/>
            <person name="Petrosino J.F."/>
        </authorList>
    </citation>
    <scope>NUCLEOTIDE SEQUENCE [LARGE SCALE GENOMIC DNA]</scope>
    <source>
        <strain evidence="1 3">CCUG 32990</strain>
    </source>
</reference>
<evidence type="ECO:0000313" key="2">
    <source>
        <dbReference type="EMBL" id="SNV05159.1"/>
    </source>
</evidence>
<protein>
    <submittedName>
        <fullName evidence="2">Uncharacterized protein</fullName>
    </submittedName>
</protein>
<dbReference type="EMBL" id="CP014227">
    <property type="protein sequence ID" value="AMD85081.1"/>
    <property type="molecule type" value="Genomic_DNA"/>
</dbReference>
<dbReference type="RefSeq" id="WP_066429145.1">
    <property type="nucleotide sequence ID" value="NZ_CP014227.1"/>
</dbReference>
<keyword evidence="3" id="KW-1185">Reference proteome</keyword>
<reference evidence="2 4" key="2">
    <citation type="submission" date="2017-06" db="EMBL/GenBank/DDBJ databases">
        <authorList>
            <consortium name="Pathogen Informatics"/>
        </authorList>
    </citation>
    <scope>NUCLEOTIDE SEQUENCE [LARGE SCALE GENOMIC DNA]</scope>
    <source>
        <strain evidence="2 4">NCTC12947</strain>
    </source>
</reference>
<dbReference type="AlphaFoldDB" id="A0AAX2GZM0"/>
<sequence>MKINNIHISQWNATLLTDSFGELLSFPALKLPYKNDWAEENGTEYDLETPVWDTSEVVLKCYVPAGSYEAFTEALKGNVHNDYTFEKLQKTYRLRLSSITIEKYLAEGIFMNVKLVNDSPFSGYTYTMPQLSTYDTGALLDGKKIANYGVRLLQGSQEKILSKGEIKAPLQLQNNAMKGVKVAESSPMVYKEKVVKLKCNIHQPIADFFAGYEAFFYDLTRSGEHSLTYEGTPYKCVYKDSKVTATLIDERGAWVDFDLDLIFV</sequence>
<gene>
    <name evidence="1" type="ORF">AXF12_05835</name>
    <name evidence="2" type="ORF">SAMEA44541418_00552</name>
</gene>
<organism evidence="2 4">
    <name type="scientific">Capnocytophaga haemolytica</name>
    <dbReference type="NCBI Taxonomy" id="45243"/>
    <lineage>
        <taxon>Bacteria</taxon>
        <taxon>Pseudomonadati</taxon>
        <taxon>Bacteroidota</taxon>
        <taxon>Flavobacteriia</taxon>
        <taxon>Flavobacteriales</taxon>
        <taxon>Flavobacteriaceae</taxon>
        <taxon>Capnocytophaga</taxon>
    </lineage>
</organism>
<accession>A0AAX2GZM0</accession>
<name>A0AAX2GZM0_9FLAO</name>
<dbReference type="KEGG" id="chg:AXF12_05835"/>
<proteinExistence type="predicted"/>
<dbReference type="Proteomes" id="UP000215539">
    <property type="component" value="Chromosome 1"/>
</dbReference>
<dbReference type="EMBL" id="LT906449">
    <property type="protein sequence ID" value="SNV05159.1"/>
    <property type="molecule type" value="Genomic_DNA"/>
</dbReference>
<evidence type="ECO:0000313" key="1">
    <source>
        <dbReference type="EMBL" id="AMD85081.1"/>
    </source>
</evidence>
<dbReference type="Proteomes" id="UP000065822">
    <property type="component" value="Chromosome"/>
</dbReference>
<evidence type="ECO:0000313" key="3">
    <source>
        <dbReference type="Proteomes" id="UP000065822"/>
    </source>
</evidence>
<evidence type="ECO:0000313" key="4">
    <source>
        <dbReference type="Proteomes" id="UP000215539"/>
    </source>
</evidence>